<dbReference type="RefSeq" id="WP_237867988.1">
    <property type="nucleotide sequence ID" value="NZ_JAKLTR010000001.1"/>
</dbReference>
<name>A0ABS9KKB6_9BACT</name>
<feature type="chain" id="PRO_5045640898" evidence="1">
    <location>
        <begin position="23"/>
        <end position="1024"/>
    </location>
</feature>
<protein>
    <submittedName>
        <fullName evidence="2">T9SS type A sorting domain-containing protein</fullName>
    </submittedName>
</protein>
<evidence type="ECO:0000313" key="2">
    <source>
        <dbReference type="EMBL" id="MCG2612759.1"/>
    </source>
</evidence>
<dbReference type="Proteomes" id="UP001165367">
    <property type="component" value="Unassembled WGS sequence"/>
</dbReference>
<evidence type="ECO:0000256" key="1">
    <source>
        <dbReference type="SAM" id="SignalP"/>
    </source>
</evidence>
<feature type="signal peptide" evidence="1">
    <location>
        <begin position="1"/>
        <end position="22"/>
    </location>
</feature>
<comment type="caution">
    <text evidence="2">The sequence shown here is derived from an EMBL/GenBank/DDBJ whole genome shotgun (WGS) entry which is preliminary data.</text>
</comment>
<evidence type="ECO:0000313" key="3">
    <source>
        <dbReference type="Proteomes" id="UP001165367"/>
    </source>
</evidence>
<organism evidence="2 3">
    <name type="scientific">Terrimonas ginsenosidimutans</name>
    <dbReference type="NCBI Taxonomy" id="2908004"/>
    <lineage>
        <taxon>Bacteria</taxon>
        <taxon>Pseudomonadati</taxon>
        <taxon>Bacteroidota</taxon>
        <taxon>Chitinophagia</taxon>
        <taxon>Chitinophagales</taxon>
        <taxon>Chitinophagaceae</taxon>
        <taxon>Terrimonas</taxon>
    </lineage>
</organism>
<keyword evidence="1" id="KW-0732">Signal</keyword>
<sequence>MKKICIFAAYLLSLFGSAELSAQSPGLIVRPAGGAGITKLNPDGNGFASATTVGFKLDDILESELAFKVVPPAIGEPTGDLATGPSGGFSDIVKKVDGSGFYLLKTSTDIFFRLRIGSIISGSKAYSVLIDTDGKIGRADPNYVGPSGNSPGNPGFEYEVVLETNFQVAVYSIDGTVTPGTPVVYPLSTNAQISMALSTDSNNPDYFYDWFVPLSAIGNPVAVRVAVTTVTSPSSALQGTRSDIYGIDDGAFSNTSTAWQTVIDAQPSISLSSFTGVAATCTSAPLITGSVAAGINVSVAGTWNRLDATKPATATISLFKNGVLAGITSVSSGSAWSVIVPTVSNGDVFYAQAQAVGESQCLQSNTVSATACLSAPAAPVLTCASLKGISGSMPSTASGNAVAVYLLPATTASPLSNKISTGVNTTYPTTTSFAFYTNGCSGGANNVATGTYMIITENGSCRSAPVFVCINSGSSGVPPVIASNSLSIAQPLYASHTSINGSGAVAGDILRLFINGKYQSSVTATASSFSFTGLTLATGDQLRIYSQSGSACITQSAAFTVSCSLEPPVIKVNSSANLIAGATSITGSSAIAGASVQVYKGISPGGVATGLPVTTGSSGAWSVTVPALISAESYYAMQTYNGCTSVASSSATVLTAAACPVITGTYSDASASVSGTMPAAFTGTVRLYQDGALIGSQAISAATTWTIPVASNTLYYGGTLHATAQSAGGTESSGCSTASVGCTSPLAPLVTPASSSIAPGQTVTYSITNPGTGLWYSLSDNSGLSYATSVLNNAVSPFNLTSTSFAASGTYLLKISADALTGCPAGSRSVTVNVNMVLPLVLLNFSGDYQDNRSVFNWSVAEAVNVSFFDLEQSTDGYAFQRTAQIPYRGNGIATTAFSYILNEKLTSTNYFRLRIVDTDGSYKYSRTISLTPHTTTLGTALVSPNPFTGSPYLSYTSDKSTRIQCVITNIVGGRMVSEDRQVNKGINQLSLLAFERLPAGFYLLSVTDKATGEKQTIKLQKEK</sequence>
<accession>A0ABS9KKB6</accession>
<reference evidence="2" key="1">
    <citation type="submission" date="2022-01" db="EMBL/GenBank/DDBJ databases">
        <authorList>
            <person name="Jo J.-H."/>
            <person name="Im W.-T."/>
        </authorList>
    </citation>
    <scope>NUCLEOTIDE SEQUENCE</scope>
    <source>
        <strain evidence="2">NA20</strain>
    </source>
</reference>
<dbReference type="EMBL" id="JAKLTR010000001">
    <property type="protein sequence ID" value="MCG2612759.1"/>
    <property type="molecule type" value="Genomic_DNA"/>
</dbReference>
<proteinExistence type="predicted"/>
<keyword evidence="3" id="KW-1185">Reference proteome</keyword>
<gene>
    <name evidence="2" type="ORF">LZZ85_00650</name>
</gene>